<keyword evidence="2" id="KW-0812">Transmembrane</keyword>
<proteinExistence type="predicted"/>
<comment type="caution">
    <text evidence="4">The sequence shown here is derived from an EMBL/GenBank/DDBJ whole genome shotgun (WGS) entry which is preliminary data.</text>
</comment>
<dbReference type="InterPro" id="IPR052336">
    <property type="entry name" value="MlaD_Phospholipid_Transporter"/>
</dbReference>
<dbReference type="EMBL" id="BMIK01000002">
    <property type="protein sequence ID" value="GGC21930.1"/>
    <property type="molecule type" value="Genomic_DNA"/>
</dbReference>
<dbReference type="Pfam" id="PF02470">
    <property type="entry name" value="MlaD"/>
    <property type="match status" value="1"/>
</dbReference>
<dbReference type="PANTHER" id="PTHR33371">
    <property type="entry name" value="INTERMEMBRANE PHOSPHOLIPID TRANSPORT SYSTEM BINDING PROTEIN MLAD-RELATED"/>
    <property type="match status" value="1"/>
</dbReference>
<evidence type="ECO:0000313" key="5">
    <source>
        <dbReference type="Proteomes" id="UP000597338"/>
    </source>
</evidence>
<sequence length="330" mass="35741">MSATENKRSIIVGLFVLVGLVILVAGILVLGGQQNRFSKNVHVSTVFNDVSGLKAGNNVWFSGVKIGTIKSITFRNLQQVEIVMAIEEKSHEYIRKDAVAKIGSESFIGNKLIVIEGGSSEAPPIENGDVLQSAEERGLEAMLSTLQVNNQNLAVITKNFSEVSERIARGEGAVGAVLKDSLMAIHIRQMIANLDQTASNTARASQALNQLTDKLNAKGTLINDLLTDTVVYGNLQSAVAQLQGITQTASALVTNLNQTAGKLDDKDNAVGVLLNDPEAAENIKQTLQNLELSTEKLDQNMEALQHNFLFRGFFRKQRKQAEKEAKESGQ</sequence>
<evidence type="ECO:0000256" key="2">
    <source>
        <dbReference type="SAM" id="Phobius"/>
    </source>
</evidence>
<name>A0ABQ1LFD0_9SPHI</name>
<feature type="transmembrane region" description="Helical" evidence="2">
    <location>
        <begin position="12"/>
        <end position="32"/>
    </location>
</feature>
<keyword evidence="2" id="KW-1133">Transmembrane helix</keyword>
<dbReference type="Proteomes" id="UP000597338">
    <property type="component" value="Unassembled WGS sequence"/>
</dbReference>
<reference evidence="5" key="1">
    <citation type="journal article" date="2019" name="Int. J. Syst. Evol. Microbiol.">
        <title>The Global Catalogue of Microorganisms (GCM) 10K type strain sequencing project: providing services to taxonomists for standard genome sequencing and annotation.</title>
        <authorList>
            <consortium name="The Broad Institute Genomics Platform"/>
            <consortium name="The Broad Institute Genome Sequencing Center for Infectious Disease"/>
            <person name="Wu L."/>
            <person name="Ma J."/>
        </authorList>
    </citation>
    <scope>NUCLEOTIDE SEQUENCE [LARGE SCALE GENOMIC DNA]</scope>
    <source>
        <strain evidence="5">CGMCC 1.15342</strain>
    </source>
</reference>
<keyword evidence="2" id="KW-0472">Membrane</keyword>
<evidence type="ECO:0000313" key="4">
    <source>
        <dbReference type="EMBL" id="GGC21930.1"/>
    </source>
</evidence>
<keyword evidence="5" id="KW-1185">Reference proteome</keyword>
<accession>A0ABQ1LFD0</accession>
<dbReference type="PANTHER" id="PTHR33371:SF4">
    <property type="entry name" value="INTERMEMBRANE PHOSPHOLIPID TRANSPORT SYSTEM BINDING PROTEIN MLAD"/>
    <property type="match status" value="1"/>
</dbReference>
<protein>
    <submittedName>
        <fullName evidence="4">Mammalian cell entry protein</fullName>
    </submittedName>
</protein>
<feature type="domain" description="Mce/MlaD" evidence="3">
    <location>
        <begin position="40"/>
        <end position="117"/>
    </location>
</feature>
<dbReference type="InterPro" id="IPR003399">
    <property type="entry name" value="Mce/MlaD"/>
</dbReference>
<keyword evidence="1" id="KW-0175">Coiled coil</keyword>
<evidence type="ECO:0000259" key="3">
    <source>
        <dbReference type="Pfam" id="PF02470"/>
    </source>
</evidence>
<gene>
    <name evidence="4" type="ORF">GCM10011386_12360</name>
</gene>
<dbReference type="RefSeq" id="WP_188748551.1">
    <property type="nucleotide sequence ID" value="NZ_BMIK01000002.1"/>
</dbReference>
<organism evidence="4 5">
    <name type="scientific">Parapedobacter defluvii</name>
    <dbReference type="NCBI Taxonomy" id="2045106"/>
    <lineage>
        <taxon>Bacteria</taxon>
        <taxon>Pseudomonadati</taxon>
        <taxon>Bacteroidota</taxon>
        <taxon>Sphingobacteriia</taxon>
        <taxon>Sphingobacteriales</taxon>
        <taxon>Sphingobacteriaceae</taxon>
        <taxon>Parapedobacter</taxon>
    </lineage>
</organism>
<feature type="coiled-coil region" evidence="1">
    <location>
        <begin position="280"/>
        <end position="307"/>
    </location>
</feature>
<evidence type="ECO:0000256" key="1">
    <source>
        <dbReference type="SAM" id="Coils"/>
    </source>
</evidence>